<sequence>MSNSTDAPKKIGHEYVNYDEDRIGYEMLQEFEAQVTRMYKDKKMLRQVHTKMHGCVKATFAVEKDLPDELKVGVFAGEPKNYHAWVRFSNGNTKPQKDKKKDIRGAAIKLLGVPGEKILEEEINAETQDFLLMSTETFFAKNIKELARLLSAMTSSNFIKSKLFILNPLLWPIILRATKSKVACKNPLEIPYWSTQPYQFGTIDRAVKYHLRPSPSNITVVENTTDYNYLRYNMAQTLHDNEAKFDFFVQFQTDADAMPIEDPTVAWSSQYIKVATLTVYPQVFDSNAKIEYGDNLSFNPWHSLPEHRPLGAFNRVRKRVYEAMSKFRHEANKLPFEEPKDSPDFLDDILPVNTKVTLDQQVPSKHIIFTTAEVIVDCDKETAYKFVSSVEKLSSWLLKTGPIYGIIKVNTLRGNWAKVGDNRLVERGDSATLVEELISVHHYSNYAYQTTEFSDIFKHFANKTYGHMWFDTVDDKTRLRWVYTFTYRNLLARIFLSIFAPLFLKKYLQNGLNNAKAFLEE</sequence>
<dbReference type="GO" id="GO:0020037">
    <property type="term" value="F:heme binding"/>
    <property type="evidence" value="ECO:0007669"/>
    <property type="project" value="InterPro"/>
</dbReference>
<dbReference type="PANTHER" id="PTHR36195:SF4">
    <property type="entry name" value="DOMAIN PROTEIN, PUTATIVE (AFU_ORTHOLOGUE AFUA_5G01990)-RELATED"/>
    <property type="match status" value="1"/>
</dbReference>
<proteinExistence type="predicted"/>
<dbReference type="EMBL" id="FPBF01000001">
    <property type="protein sequence ID" value="SFT38084.1"/>
    <property type="molecule type" value="Genomic_DNA"/>
</dbReference>
<dbReference type="SUPFAM" id="SSF55961">
    <property type="entry name" value="Bet v1-like"/>
    <property type="match status" value="1"/>
</dbReference>
<protein>
    <submittedName>
        <fullName evidence="1">Polyketide cyclase / dehydrase and lipid transport</fullName>
    </submittedName>
</protein>
<gene>
    <name evidence="1" type="ORF">SAMN04489724_0503</name>
</gene>
<organism evidence="1 2">
    <name type="scientific">Algoriphagus locisalis</name>
    <dbReference type="NCBI Taxonomy" id="305507"/>
    <lineage>
        <taxon>Bacteria</taxon>
        <taxon>Pseudomonadati</taxon>
        <taxon>Bacteroidota</taxon>
        <taxon>Cytophagia</taxon>
        <taxon>Cytophagales</taxon>
        <taxon>Cyclobacteriaceae</taxon>
        <taxon>Algoriphagus</taxon>
    </lineage>
</organism>
<dbReference type="CDD" id="cd08152">
    <property type="entry name" value="y4iL_like"/>
    <property type="match status" value="1"/>
</dbReference>
<dbReference type="AlphaFoldDB" id="A0A1I6XJR1"/>
<name>A0A1I6XJR1_9BACT</name>
<dbReference type="RefSeq" id="WP_091691122.1">
    <property type="nucleotide sequence ID" value="NZ_FPBF01000001.1"/>
</dbReference>
<dbReference type="PANTHER" id="PTHR36195">
    <property type="entry name" value="DOMAIN PROTEIN, PUTATIVE (AFU_ORTHOLOGUE AFUA_5G01990)-RELATED-RELATED"/>
    <property type="match status" value="1"/>
</dbReference>
<evidence type="ECO:0000313" key="1">
    <source>
        <dbReference type="EMBL" id="SFT38084.1"/>
    </source>
</evidence>
<dbReference type="OrthoDB" id="336698at2"/>
<dbReference type="Proteomes" id="UP000199673">
    <property type="component" value="Unassembled WGS sequence"/>
</dbReference>
<evidence type="ECO:0000313" key="2">
    <source>
        <dbReference type="Proteomes" id="UP000199673"/>
    </source>
</evidence>
<dbReference type="SUPFAM" id="SSF56634">
    <property type="entry name" value="Heme-dependent catalase-like"/>
    <property type="match status" value="1"/>
</dbReference>
<accession>A0A1I6XJR1</accession>
<dbReference type="Gene3D" id="2.40.180.10">
    <property type="entry name" value="Catalase core domain"/>
    <property type="match status" value="1"/>
</dbReference>
<reference evidence="2" key="1">
    <citation type="submission" date="2016-10" db="EMBL/GenBank/DDBJ databases">
        <authorList>
            <person name="Varghese N."/>
            <person name="Submissions S."/>
        </authorList>
    </citation>
    <scope>NUCLEOTIDE SEQUENCE [LARGE SCALE GENOMIC DNA]</scope>
    <source>
        <strain evidence="2">DSM 23445</strain>
    </source>
</reference>
<dbReference type="InterPro" id="IPR020835">
    <property type="entry name" value="Catalase_sf"/>
</dbReference>
<dbReference type="STRING" id="305507.SAMN04489724_0503"/>
<keyword evidence="2" id="KW-1185">Reference proteome</keyword>